<comment type="caution">
    <text evidence="3">The sequence shown here is derived from an EMBL/GenBank/DDBJ whole genome shotgun (WGS) entry which is preliminary data.</text>
</comment>
<dbReference type="Proteomes" id="UP000178946">
    <property type="component" value="Unassembled WGS sequence"/>
</dbReference>
<evidence type="ECO:0000313" key="3">
    <source>
        <dbReference type="EMBL" id="OGM90808.1"/>
    </source>
</evidence>
<gene>
    <name evidence="3" type="ORF">A3A20_00955</name>
</gene>
<accession>A0A1F8DSL7</accession>
<reference evidence="3 4" key="1">
    <citation type="journal article" date="2016" name="Nat. Commun.">
        <title>Thousands of microbial genomes shed light on interconnected biogeochemical processes in an aquifer system.</title>
        <authorList>
            <person name="Anantharaman K."/>
            <person name="Brown C.T."/>
            <person name="Hug L.A."/>
            <person name="Sharon I."/>
            <person name="Castelle C.J."/>
            <person name="Probst A.J."/>
            <person name="Thomas B.C."/>
            <person name="Singh A."/>
            <person name="Wilkins M.J."/>
            <person name="Karaoz U."/>
            <person name="Brodie E.L."/>
            <person name="Williams K.H."/>
            <person name="Hubbard S.S."/>
            <person name="Banfield J.F."/>
        </authorList>
    </citation>
    <scope>NUCLEOTIDE SEQUENCE [LARGE SCALE GENOMIC DNA]</scope>
</reference>
<protein>
    <submittedName>
        <fullName evidence="3">Uncharacterized protein</fullName>
    </submittedName>
</protein>
<evidence type="ECO:0000256" key="2">
    <source>
        <dbReference type="SAM" id="Phobius"/>
    </source>
</evidence>
<proteinExistence type="predicted"/>
<name>A0A1F8DSL7_9BACT</name>
<organism evidence="3 4">
    <name type="scientific">Candidatus Wolfebacteria bacterium RIFCSPLOWO2_01_FULL_45_19</name>
    <dbReference type="NCBI Taxonomy" id="1802557"/>
    <lineage>
        <taxon>Bacteria</taxon>
        <taxon>Candidatus Wolfeibacteriota</taxon>
    </lineage>
</organism>
<dbReference type="AlphaFoldDB" id="A0A1F8DSL7"/>
<feature type="coiled-coil region" evidence="1">
    <location>
        <begin position="120"/>
        <end position="147"/>
    </location>
</feature>
<evidence type="ECO:0000256" key="1">
    <source>
        <dbReference type="SAM" id="Coils"/>
    </source>
</evidence>
<keyword evidence="2" id="KW-1133">Transmembrane helix</keyword>
<keyword evidence="2" id="KW-0812">Transmembrane</keyword>
<dbReference type="STRING" id="1802557.A3A20_00955"/>
<sequence length="149" mass="17013">MAIAGDWEVRARIIDPQNADNVSEWSNPRVFNVVVGGITIGGLTIKFAAFSLVIVILLILGVLLILYFSNRVSRLKAMLLDKEISEANETVRKGFSEMRQNLFDELKLLESRKNLSAEEVERETRLLRDLKNLERGVEKEIDDIQEKRV</sequence>
<keyword evidence="2" id="KW-0472">Membrane</keyword>
<dbReference type="EMBL" id="MGIR01000007">
    <property type="protein sequence ID" value="OGM90808.1"/>
    <property type="molecule type" value="Genomic_DNA"/>
</dbReference>
<evidence type="ECO:0000313" key="4">
    <source>
        <dbReference type="Proteomes" id="UP000178946"/>
    </source>
</evidence>
<feature type="transmembrane region" description="Helical" evidence="2">
    <location>
        <begin position="47"/>
        <end position="68"/>
    </location>
</feature>
<keyword evidence="1" id="KW-0175">Coiled coil</keyword>